<gene>
    <name evidence="1" type="ORF">GS18_0207170</name>
</gene>
<dbReference type="Proteomes" id="UP000028549">
    <property type="component" value="Unassembled WGS sequence"/>
</dbReference>
<dbReference type="InterPro" id="IPR010982">
    <property type="entry name" value="Lambda_DNA-bd_dom_sf"/>
</dbReference>
<evidence type="ECO:0000313" key="2">
    <source>
        <dbReference type="Proteomes" id="UP000028549"/>
    </source>
</evidence>
<dbReference type="AlphaFoldDB" id="A0A084H1A9"/>
<organism evidence="1 2">
    <name type="scientific">Metabacillus indicus</name>
    <name type="common">Bacillus indicus</name>
    <dbReference type="NCBI Taxonomy" id="246786"/>
    <lineage>
        <taxon>Bacteria</taxon>
        <taxon>Bacillati</taxon>
        <taxon>Bacillota</taxon>
        <taxon>Bacilli</taxon>
        <taxon>Bacillales</taxon>
        <taxon>Bacillaceae</taxon>
        <taxon>Metabacillus</taxon>
    </lineage>
</organism>
<sequence>MLTQTFLDELKDYIDNALFSSDFICYSPVSEDILVYSPEIISQDIEDYIDNNRQPVLNQVLFDLIDKRGLTDAQVYNKAGLDRKLFSKIRTNPAYKPKKNTLVSIAFALKLSEDEFDSFLETAGYSLSNSDTQDLIIKFFLEKKRYDIDELHEAFDRFIPKKNRLLST</sequence>
<accession>A0A084H1A9</accession>
<dbReference type="OrthoDB" id="6194521at2"/>
<name>A0A084H1A9_METID</name>
<protein>
    <submittedName>
        <fullName evidence="1">Uncharacterized protein</fullName>
    </submittedName>
</protein>
<reference evidence="1 2" key="1">
    <citation type="journal article" date="2005" name="Int. J. Syst. Evol. Microbiol.">
        <title>Bacillus cibi sp. nov., isolated from jeotgal, a traditional Korean fermented seafood.</title>
        <authorList>
            <person name="Yoon J.H."/>
            <person name="Lee C.H."/>
            <person name="Oh T.K."/>
        </authorList>
    </citation>
    <scope>NUCLEOTIDE SEQUENCE [LARGE SCALE GENOMIC DNA]</scope>
    <source>
        <strain evidence="1 2">DSM 16189</strain>
    </source>
</reference>
<dbReference type="EMBL" id="JNVC02000002">
    <property type="protein sequence ID" value="KEZ53371.1"/>
    <property type="molecule type" value="Genomic_DNA"/>
</dbReference>
<dbReference type="RefSeq" id="WP_029566439.1">
    <property type="nucleotide sequence ID" value="NZ_JNVC02000002.1"/>
</dbReference>
<dbReference type="Gene3D" id="1.10.260.40">
    <property type="entry name" value="lambda repressor-like DNA-binding domains"/>
    <property type="match status" value="1"/>
</dbReference>
<dbReference type="GO" id="GO:0003677">
    <property type="term" value="F:DNA binding"/>
    <property type="evidence" value="ECO:0007669"/>
    <property type="project" value="InterPro"/>
</dbReference>
<evidence type="ECO:0000313" key="1">
    <source>
        <dbReference type="EMBL" id="KEZ53371.1"/>
    </source>
</evidence>
<proteinExistence type="predicted"/>
<dbReference type="SUPFAM" id="SSF47413">
    <property type="entry name" value="lambda repressor-like DNA-binding domains"/>
    <property type="match status" value="1"/>
</dbReference>
<comment type="caution">
    <text evidence="1">The sequence shown here is derived from an EMBL/GenBank/DDBJ whole genome shotgun (WGS) entry which is preliminary data.</text>
</comment>
<keyword evidence="2" id="KW-1185">Reference proteome</keyword>
<dbReference type="STRING" id="246786.GS18_0207170"/>